<dbReference type="InterPro" id="IPR007362">
    <property type="entry name" value="DUF429"/>
</dbReference>
<gene>
    <name evidence="1" type="ORF">EAX61_07685</name>
</gene>
<evidence type="ECO:0000313" key="1">
    <source>
        <dbReference type="EMBL" id="RMB59459.1"/>
    </source>
</evidence>
<accession>A0A3M0GE82</accession>
<dbReference type="RefSeq" id="WP_121917097.1">
    <property type="nucleotide sequence ID" value="NZ_REFV01000006.1"/>
</dbReference>
<proteinExistence type="predicted"/>
<dbReference type="AlphaFoldDB" id="A0A3M0GE82"/>
<comment type="caution">
    <text evidence="1">The sequence shown here is derived from an EMBL/GenBank/DDBJ whole genome shotgun (WGS) entry which is preliminary data.</text>
</comment>
<sequence length="239" mass="27079">MIYAGIDGCKSGWLLVYYDGEFYKHTVLKNFEDIAALHIPNCRILVDIPIGLTTENFTRTIEATMRAELGKRSSTVFNAPARPATRATDKAQAREINIKFTGKSLSEQSLNIMPKIKEVDEFLLSEDFKHYDLTIYESHPELCFKYLAGEVIQSRKSMTAGIEERLQILECFETNVRKLYDDILSSELRKNVKRDDIVDAICLCLVNRLAGENGLQILKDTNHSDEAGLGVGIGYYKKK</sequence>
<evidence type="ECO:0000313" key="2">
    <source>
        <dbReference type="Proteomes" id="UP000281985"/>
    </source>
</evidence>
<dbReference type="Pfam" id="PF04250">
    <property type="entry name" value="DUF429"/>
    <property type="match status" value="1"/>
</dbReference>
<dbReference type="OrthoDB" id="9811476at2"/>
<keyword evidence="2" id="KW-1185">Reference proteome</keyword>
<organism evidence="1 2">
    <name type="scientific">Dokdonia sinensis</name>
    <dbReference type="NCBI Taxonomy" id="2479847"/>
    <lineage>
        <taxon>Bacteria</taxon>
        <taxon>Pseudomonadati</taxon>
        <taxon>Bacteroidota</taxon>
        <taxon>Flavobacteriia</taxon>
        <taxon>Flavobacteriales</taxon>
        <taxon>Flavobacteriaceae</taxon>
        <taxon>Dokdonia</taxon>
    </lineage>
</organism>
<reference evidence="1 2" key="1">
    <citation type="submission" date="2018-10" db="EMBL/GenBank/DDBJ databases">
        <title>Dokdonia luteus sp. nov., isolated from sea water.</title>
        <authorList>
            <person name="Zhou L.Y."/>
            <person name="Du Z.J."/>
        </authorList>
    </citation>
    <scope>NUCLEOTIDE SEQUENCE [LARGE SCALE GENOMIC DNA]</scope>
    <source>
        <strain evidence="1 2">SH27</strain>
    </source>
</reference>
<protein>
    <submittedName>
        <fullName evidence="1">DUF429 domain-containing protein</fullName>
    </submittedName>
</protein>
<dbReference type="EMBL" id="REFV01000006">
    <property type="protein sequence ID" value="RMB59459.1"/>
    <property type="molecule type" value="Genomic_DNA"/>
</dbReference>
<dbReference type="Proteomes" id="UP000281985">
    <property type="component" value="Unassembled WGS sequence"/>
</dbReference>
<name>A0A3M0GE82_9FLAO</name>